<feature type="transmembrane region" description="Helical" evidence="1">
    <location>
        <begin position="7"/>
        <end position="28"/>
    </location>
</feature>
<name>A0ABT6G4B0_9FLAO</name>
<evidence type="ECO:0000313" key="3">
    <source>
        <dbReference type="Proteomes" id="UP001529085"/>
    </source>
</evidence>
<keyword evidence="3" id="KW-1185">Reference proteome</keyword>
<reference evidence="2 3" key="1">
    <citation type="submission" date="2023-03" db="EMBL/GenBank/DDBJ databases">
        <title>Strain YYF002 represents a novel species in the genus Winogradskyella isolated from seawater.</title>
        <authorList>
            <person name="Fu Z.-Y."/>
        </authorList>
    </citation>
    <scope>NUCLEOTIDE SEQUENCE [LARGE SCALE GENOMIC DNA]</scope>
    <source>
        <strain evidence="2 3">YYF002</strain>
    </source>
</reference>
<gene>
    <name evidence="2" type="ORF">P7122_13455</name>
</gene>
<evidence type="ECO:0000313" key="2">
    <source>
        <dbReference type="EMBL" id="MDG4716886.1"/>
    </source>
</evidence>
<feature type="transmembrane region" description="Helical" evidence="1">
    <location>
        <begin position="256"/>
        <end position="276"/>
    </location>
</feature>
<dbReference type="EMBL" id="JARSBN010000008">
    <property type="protein sequence ID" value="MDG4716886.1"/>
    <property type="molecule type" value="Genomic_DNA"/>
</dbReference>
<feature type="transmembrane region" description="Helical" evidence="1">
    <location>
        <begin position="96"/>
        <end position="114"/>
    </location>
</feature>
<feature type="transmembrane region" description="Helical" evidence="1">
    <location>
        <begin position="160"/>
        <end position="180"/>
    </location>
</feature>
<feature type="transmembrane region" description="Helical" evidence="1">
    <location>
        <begin position="71"/>
        <end position="90"/>
    </location>
</feature>
<dbReference type="Proteomes" id="UP001529085">
    <property type="component" value="Unassembled WGS sequence"/>
</dbReference>
<comment type="caution">
    <text evidence="2">The sequence shown here is derived from an EMBL/GenBank/DDBJ whole genome shotgun (WGS) entry which is preliminary data.</text>
</comment>
<keyword evidence="1" id="KW-0472">Membrane</keyword>
<evidence type="ECO:0000256" key="1">
    <source>
        <dbReference type="SAM" id="Phobius"/>
    </source>
</evidence>
<feature type="transmembrane region" description="Helical" evidence="1">
    <location>
        <begin position="40"/>
        <end position="59"/>
    </location>
</feature>
<feature type="transmembrane region" description="Helical" evidence="1">
    <location>
        <begin position="135"/>
        <end position="154"/>
    </location>
</feature>
<protein>
    <recommendedName>
        <fullName evidence="4">Prenyltransferase</fullName>
    </recommendedName>
</protein>
<sequence>MHILKQILNFYINSSIHVALAVVAMTWVTLVQFEMEYNTTMLAFVFFATITGYNFVKYFGVAKFHHRSLTVWLKAIQIFSFFAFLGMGYFALQLNVNSLICLSVFGFITFLYAIPLLPMRYFRDEKKNLREVSGLKVYVIALVWMFTTVFLPLIDNGFYIDANVVVTAVQRFIFVIVLMLPFEIRDLVFDSVKLATIPQRIGIKNTKIIGVLLLLVFFFLEYFKDEIKSVDIISNGVILFVTLVFVLFAHKKQSKYYSAFWVEGLPILWLAVLLMLL</sequence>
<keyword evidence="1" id="KW-1133">Transmembrane helix</keyword>
<keyword evidence="1" id="KW-0812">Transmembrane</keyword>
<dbReference type="RefSeq" id="WP_278006324.1">
    <property type="nucleotide sequence ID" value="NZ_JARSBN010000008.1"/>
</dbReference>
<proteinExistence type="predicted"/>
<feature type="transmembrane region" description="Helical" evidence="1">
    <location>
        <begin position="201"/>
        <end position="220"/>
    </location>
</feature>
<accession>A0ABT6G4B0</accession>
<organism evidence="2 3">
    <name type="scientific">Winogradskyella marincola</name>
    <dbReference type="NCBI Taxonomy" id="3037795"/>
    <lineage>
        <taxon>Bacteria</taxon>
        <taxon>Pseudomonadati</taxon>
        <taxon>Bacteroidota</taxon>
        <taxon>Flavobacteriia</taxon>
        <taxon>Flavobacteriales</taxon>
        <taxon>Flavobacteriaceae</taxon>
        <taxon>Winogradskyella</taxon>
    </lineage>
</organism>
<feature type="transmembrane region" description="Helical" evidence="1">
    <location>
        <begin position="232"/>
        <end position="249"/>
    </location>
</feature>
<evidence type="ECO:0008006" key="4">
    <source>
        <dbReference type="Google" id="ProtNLM"/>
    </source>
</evidence>